<dbReference type="Proteomes" id="UP001049518">
    <property type="component" value="Chromosome"/>
</dbReference>
<organism evidence="2 3">
    <name type="scientific">Actinomadura graeca</name>
    <dbReference type="NCBI Taxonomy" id="2750812"/>
    <lineage>
        <taxon>Bacteria</taxon>
        <taxon>Bacillati</taxon>
        <taxon>Actinomycetota</taxon>
        <taxon>Actinomycetes</taxon>
        <taxon>Streptosporangiales</taxon>
        <taxon>Thermomonosporaceae</taxon>
        <taxon>Actinomadura</taxon>
    </lineage>
</organism>
<evidence type="ECO:0000313" key="2">
    <source>
        <dbReference type="EMBL" id="QXJ25799.1"/>
    </source>
</evidence>
<name>A0ABX8R424_9ACTN</name>
<gene>
    <name evidence="2" type="ORF">AGRA3207_007350</name>
</gene>
<sequence>MQWLHTPTGCAIAVVTGVAGTLTGALILFVLAQGFDPPAAKDKVRSELRPNGDQDMRYTVQFNDPAYQIVTPAGINLTPRQQDYLRTWRWSSLNADANAYNLSRLIEEVRSAGGANLQKLNLVIKLEGRRNQPLFVDNVHPVNIKRTKPYRGSLVNIPPQEGGETIKMMFDFDQIDPRAREVSGPKGGPYKPGDLFFNNRTLTVQDGQQDSLLIQSITTRQAVTFEIRIDYRIGNRPKHLDINNHGRPFALSPYNCVQSGKRLDLGQWLPGRMSYQDVWELGIEAIEHSTTPRNHPGPSPWCPISK</sequence>
<reference evidence="2" key="1">
    <citation type="submission" date="2020-07" db="EMBL/GenBank/DDBJ databases">
        <authorList>
            <person name="Tarantini F.S."/>
            <person name="Hong K.W."/>
            <person name="Chan K.G."/>
        </authorList>
    </citation>
    <scope>NUCLEOTIDE SEQUENCE</scope>
    <source>
        <strain evidence="2">32-07</strain>
    </source>
</reference>
<protein>
    <submittedName>
        <fullName evidence="2">Uncharacterized protein</fullName>
    </submittedName>
</protein>
<accession>A0ABX8R424</accession>
<keyword evidence="1" id="KW-0472">Membrane</keyword>
<keyword evidence="3" id="KW-1185">Reference proteome</keyword>
<dbReference type="EMBL" id="CP059572">
    <property type="protein sequence ID" value="QXJ25799.1"/>
    <property type="molecule type" value="Genomic_DNA"/>
</dbReference>
<evidence type="ECO:0000313" key="3">
    <source>
        <dbReference type="Proteomes" id="UP001049518"/>
    </source>
</evidence>
<feature type="transmembrane region" description="Helical" evidence="1">
    <location>
        <begin position="12"/>
        <end position="35"/>
    </location>
</feature>
<keyword evidence="1" id="KW-1133">Transmembrane helix</keyword>
<keyword evidence="1" id="KW-0812">Transmembrane</keyword>
<evidence type="ECO:0000256" key="1">
    <source>
        <dbReference type="SAM" id="Phobius"/>
    </source>
</evidence>
<proteinExistence type="predicted"/>
<dbReference type="RefSeq" id="WP_231331988.1">
    <property type="nucleotide sequence ID" value="NZ_CP059572.1"/>
</dbReference>